<dbReference type="SUPFAM" id="SSF46565">
    <property type="entry name" value="Chaperone J-domain"/>
    <property type="match status" value="1"/>
</dbReference>
<evidence type="ECO:0000313" key="4">
    <source>
        <dbReference type="Proteomes" id="UP000041254"/>
    </source>
</evidence>
<dbReference type="CDD" id="cd06257">
    <property type="entry name" value="DnaJ"/>
    <property type="match status" value="1"/>
</dbReference>
<dbReference type="PhylomeDB" id="A0A0G4GBT3"/>
<dbReference type="InterPro" id="IPR001623">
    <property type="entry name" value="DnaJ_domain"/>
</dbReference>
<proteinExistence type="predicted"/>
<dbReference type="AlphaFoldDB" id="A0A0G4GBT3"/>
<sequence>MASFVYLSPSVILTGHYLTLGIAPGASKDDIRKAYLRASLRTHPDKPGGTKEAFQRVQEAFAILSDDAQRQAYDREVGAGGSVHEPRPSSASGQKRRRESDESTSPGWSCDESDEDGPDDNTIRFGTKHYGRSFDWVERHDPGFIKYVLGKGRVHNVNELMWPSRGRKYNKFYDYCKAKYGNGSSLNWSRCWYYDPCDPYEVTKPPTD</sequence>
<feature type="domain" description="J" evidence="2">
    <location>
        <begin position="15"/>
        <end position="77"/>
    </location>
</feature>
<feature type="region of interest" description="Disordered" evidence="1">
    <location>
        <begin position="77"/>
        <end position="124"/>
    </location>
</feature>
<dbReference type="PROSITE" id="PS00636">
    <property type="entry name" value="DNAJ_1"/>
    <property type="match status" value="1"/>
</dbReference>
<dbReference type="InParanoid" id="A0A0G4GBT3"/>
<dbReference type="VEuPathDB" id="CryptoDB:Vbra_17403"/>
<evidence type="ECO:0000259" key="2">
    <source>
        <dbReference type="PROSITE" id="PS50076"/>
    </source>
</evidence>
<dbReference type="PRINTS" id="PR00625">
    <property type="entry name" value="JDOMAIN"/>
</dbReference>
<name>A0A0G4GBT3_VITBC</name>
<evidence type="ECO:0000313" key="3">
    <source>
        <dbReference type="EMBL" id="CEM26600.1"/>
    </source>
</evidence>
<dbReference type="Gene3D" id="1.10.287.110">
    <property type="entry name" value="DnaJ domain"/>
    <property type="match status" value="1"/>
</dbReference>
<protein>
    <recommendedName>
        <fullName evidence="2">J domain-containing protein</fullName>
    </recommendedName>
</protein>
<dbReference type="PANTHER" id="PTHR24074">
    <property type="entry name" value="CO-CHAPERONE PROTEIN DJLA"/>
    <property type="match status" value="1"/>
</dbReference>
<dbReference type="STRING" id="1169540.A0A0G4GBT3"/>
<dbReference type="InterPro" id="IPR050817">
    <property type="entry name" value="DjlA_DnaK_co-chaperone"/>
</dbReference>
<keyword evidence="4" id="KW-1185">Reference proteome</keyword>
<dbReference type="InterPro" id="IPR018253">
    <property type="entry name" value="DnaJ_domain_CS"/>
</dbReference>
<evidence type="ECO:0000256" key="1">
    <source>
        <dbReference type="SAM" id="MobiDB-lite"/>
    </source>
</evidence>
<dbReference type="EMBL" id="CDMY01000621">
    <property type="protein sequence ID" value="CEM26600.1"/>
    <property type="molecule type" value="Genomic_DNA"/>
</dbReference>
<dbReference type="InterPro" id="IPR036869">
    <property type="entry name" value="J_dom_sf"/>
</dbReference>
<dbReference type="Pfam" id="PF00226">
    <property type="entry name" value="DnaJ"/>
    <property type="match status" value="1"/>
</dbReference>
<dbReference type="OrthoDB" id="406210at2759"/>
<reference evidence="3 4" key="1">
    <citation type="submission" date="2014-11" db="EMBL/GenBank/DDBJ databases">
        <authorList>
            <person name="Zhu J."/>
            <person name="Qi W."/>
            <person name="Song R."/>
        </authorList>
    </citation>
    <scope>NUCLEOTIDE SEQUENCE [LARGE SCALE GENOMIC DNA]</scope>
</reference>
<accession>A0A0G4GBT3</accession>
<dbReference type="PROSITE" id="PS50076">
    <property type="entry name" value="DNAJ_2"/>
    <property type="match status" value="1"/>
</dbReference>
<gene>
    <name evidence="3" type="ORF">Vbra_17403</name>
</gene>
<dbReference type="Proteomes" id="UP000041254">
    <property type="component" value="Unassembled WGS sequence"/>
</dbReference>
<dbReference type="SMART" id="SM00271">
    <property type="entry name" value="DnaJ"/>
    <property type="match status" value="1"/>
</dbReference>
<organism evidence="3 4">
    <name type="scientific">Vitrella brassicaformis (strain CCMP3155)</name>
    <dbReference type="NCBI Taxonomy" id="1169540"/>
    <lineage>
        <taxon>Eukaryota</taxon>
        <taxon>Sar</taxon>
        <taxon>Alveolata</taxon>
        <taxon>Colpodellida</taxon>
        <taxon>Vitrellaceae</taxon>
        <taxon>Vitrella</taxon>
    </lineage>
</organism>